<proteinExistence type="predicted"/>
<dbReference type="Proteomes" id="UP001152523">
    <property type="component" value="Unassembled WGS sequence"/>
</dbReference>
<comment type="caution">
    <text evidence="2">The sequence shown here is derived from an EMBL/GenBank/DDBJ whole genome shotgun (WGS) entry which is preliminary data.</text>
</comment>
<protein>
    <recommendedName>
        <fullName evidence="1">Zinc knuckle CX2CX4HX4C domain-containing protein</fullName>
    </recommendedName>
</protein>
<evidence type="ECO:0000313" key="2">
    <source>
        <dbReference type="EMBL" id="CAH9083755.1"/>
    </source>
</evidence>
<name>A0AAV0CV46_9ASTE</name>
<dbReference type="Pfam" id="PF14392">
    <property type="entry name" value="zf-CCHC_4"/>
    <property type="match status" value="1"/>
</dbReference>
<accession>A0AAV0CV46</accession>
<dbReference type="EMBL" id="CAMAPF010000045">
    <property type="protein sequence ID" value="CAH9083755.1"/>
    <property type="molecule type" value="Genomic_DNA"/>
</dbReference>
<evidence type="ECO:0000259" key="1">
    <source>
        <dbReference type="Pfam" id="PF14392"/>
    </source>
</evidence>
<sequence>MSQFDGKQSSYLCIRVCLDVRQPLKKGTTLTRDGVKHSVDFKYEKLPNFCFMCVIIGHFDKFCLLKYEEGFVAEKTYGVKLRAGGRVKISPQDPTRGYLM</sequence>
<gene>
    <name evidence="2" type="ORF">CEPIT_LOCUS8669</name>
</gene>
<reference evidence="2" key="1">
    <citation type="submission" date="2022-07" db="EMBL/GenBank/DDBJ databases">
        <authorList>
            <person name="Macas J."/>
            <person name="Novak P."/>
            <person name="Neumann P."/>
        </authorList>
    </citation>
    <scope>NUCLEOTIDE SEQUENCE</scope>
</reference>
<keyword evidence="3" id="KW-1185">Reference proteome</keyword>
<evidence type="ECO:0000313" key="3">
    <source>
        <dbReference type="Proteomes" id="UP001152523"/>
    </source>
</evidence>
<dbReference type="InterPro" id="IPR025836">
    <property type="entry name" value="Zn_knuckle_CX2CX4HX4C"/>
</dbReference>
<dbReference type="AlphaFoldDB" id="A0AAV0CV46"/>
<feature type="domain" description="Zinc knuckle CX2CX4HX4C" evidence="1">
    <location>
        <begin position="18"/>
        <end position="64"/>
    </location>
</feature>
<organism evidence="2 3">
    <name type="scientific">Cuscuta epithymum</name>
    <dbReference type="NCBI Taxonomy" id="186058"/>
    <lineage>
        <taxon>Eukaryota</taxon>
        <taxon>Viridiplantae</taxon>
        <taxon>Streptophyta</taxon>
        <taxon>Embryophyta</taxon>
        <taxon>Tracheophyta</taxon>
        <taxon>Spermatophyta</taxon>
        <taxon>Magnoliopsida</taxon>
        <taxon>eudicotyledons</taxon>
        <taxon>Gunneridae</taxon>
        <taxon>Pentapetalae</taxon>
        <taxon>asterids</taxon>
        <taxon>lamiids</taxon>
        <taxon>Solanales</taxon>
        <taxon>Convolvulaceae</taxon>
        <taxon>Cuscuteae</taxon>
        <taxon>Cuscuta</taxon>
        <taxon>Cuscuta subgen. Cuscuta</taxon>
    </lineage>
</organism>